<accession>A0A1T4YXQ9</accession>
<dbReference type="Gene3D" id="3.30.559.10">
    <property type="entry name" value="Chloramphenicol acetyltransferase-like domain"/>
    <property type="match status" value="1"/>
</dbReference>
<feature type="domain" description="Condensation" evidence="1">
    <location>
        <begin position="66"/>
        <end position="361"/>
    </location>
</feature>
<sequence>MRMTRIEELDTIDGDVFLLRPSEEAYAALAAAPANEHRPSYMQDQHLRLRRAMERVGSADANWLGLCFDVPGPLDVDALHRAATAWVRRHEVMWGTFRDNPDDPDGEMTRHAIAPEELTLGVTPLGSHAGPEVNNVLLKHFSDAVDPIDNFGYAIAGVSGEDRSTIFCGFDHCYGDGFSVLLGYMELSQLYTNEIGSEPVEMPAVKGYMTYAQEERADAQQYDIDHPSMQFWADYAMDGVVAQDGFPMDLGIAEGERFWLIPMDYDILTAEECDRLEAIAKQEEATFPSVIYAAFALAARDLAGRSAYRFFNPVATRDTPETLVTMGWMINVLPIHIPVGPEDTLFEVARGVRQKFREARVCEPVPALRVMEVVQEVFGFSLEDTHRPAIVSYLDGRMIPGQEKWAQDRFHGTTGQGYDDNVNVWINRTPTELYVMCSVPQTPTAIENVNAFFTYASDVLRGALTR</sequence>
<dbReference type="InterPro" id="IPR001242">
    <property type="entry name" value="Condensation_dom"/>
</dbReference>
<dbReference type="SUPFAM" id="SSF52777">
    <property type="entry name" value="CoA-dependent acyltransferases"/>
    <property type="match status" value="2"/>
</dbReference>
<organism evidence="2 3">
    <name type="scientific">Aeromicrobium choanae</name>
    <dbReference type="NCBI Taxonomy" id="1736691"/>
    <lineage>
        <taxon>Bacteria</taxon>
        <taxon>Bacillati</taxon>
        <taxon>Actinomycetota</taxon>
        <taxon>Actinomycetes</taxon>
        <taxon>Propionibacteriales</taxon>
        <taxon>Nocardioidaceae</taxon>
        <taxon>Aeromicrobium</taxon>
    </lineage>
</organism>
<keyword evidence="3" id="KW-1185">Reference proteome</keyword>
<evidence type="ECO:0000259" key="1">
    <source>
        <dbReference type="Pfam" id="PF00668"/>
    </source>
</evidence>
<evidence type="ECO:0000313" key="2">
    <source>
        <dbReference type="EMBL" id="SKB06506.1"/>
    </source>
</evidence>
<name>A0A1T4YXQ9_9ACTN</name>
<dbReference type="Gene3D" id="3.30.559.30">
    <property type="entry name" value="Nonribosomal peptide synthetase, condensation domain"/>
    <property type="match status" value="1"/>
</dbReference>
<dbReference type="Pfam" id="PF00668">
    <property type="entry name" value="Condensation"/>
    <property type="match status" value="1"/>
</dbReference>
<proteinExistence type="predicted"/>
<dbReference type="RefSeq" id="WP_078699437.1">
    <property type="nucleotide sequence ID" value="NZ_LT796768.1"/>
</dbReference>
<dbReference type="AlphaFoldDB" id="A0A1T4YXQ9"/>
<gene>
    <name evidence="2" type="ORF">SAMN06295964_1343</name>
</gene>
<dbReference type="GO" id="GO:0003824">
    <property type="term" value="F:catalytic activity"/>
    <property type="evidence" value="ECO:0007669"/>
    <property type="project" value="InterPro"/>
</dbReference>
<dbReference type="OrthoDB" id="9789603at2"/>
<evidence type="ECO:0000313" key="3">
    <source>
        <dbReference type="Proteomes" id="UP000191040"/>
    </source>
</evidence>
<dbReference type="GO" id="GO:0008610">
    <property type="term" value="P:lipid biosynthetic process"/>
    <property type="evidence" value="ECO:0007669"/>
    <property type="project" value="UniProtKB-ARBA"/>
</dbReference>
<dbReference type="EMBL" id="LT796768">
    <property type="protein sequence ID" value="SKB06506.1"/>
    <property type="molecule type" value="Genomic_DNA"/>
</dbReference>
<dbReference type="Proteomes" id="UP000191040">
    <property type="component" value="Chromosome I"/>
</dbReference>
<dbReference type="STRING" id="1736691.SAMN06295964_1343"/>
<reference evidence="3" key="1">
    <citation type="submission" date="2017-02" db="EMBL/GenBank/DDBJ databases">
        <authorList>
            <person name="Varghese N."/>
            <person name="Submissions S."/>
        </authorList>
    </citation>
    <scope>NUCLEOTIDE SEQUENCE [LARGE SCALE GENOMIC DNA]</scope>
    <source>
        <strain evidence="3">9H-4</strain>
    </source>
</reference>
<protein>
    <submittedName>
        <fullName evidence="2">Condensation domain-containing protein</fullName>
    </submittedName>
</protein>
<dbReference type="InterPro" id="IPR023213">
    <property type="entry name" value="CAT-like_dom_sf"/>
</dbReference>